<feature type="transmembrane region" description="Helical" evidence="8">
    <location>
        <begin position="346"/>
        <end position="370"/>
    </location>
</feature>
<evidence type="ECO:0000259" key="12">
    <source>
        <dbReference type="Pfam" id="PF21082"/>
    </source>
</evidence>
<protein>
    <submittedName>
        <fullName evidence="13">DUF3772 domain-containing protein</fullName>
    </submittedName>
</protein>
<dbReference type="InterPro" id="IPR011066">
    <property type="entry name" value="MscS_channel_C_sf"/>
</dbReference>
<dbReference type="Gene3D" id="1.10.287.1260">
    <property type="match status" value="1"/>
</dbReference>
<dbReference type="InterPro" id="IPR049278">
    <property type="entry name" value="MS_channel_C"/>
</dbReference>
<accession>A0ABW3LS35</accession>
<dbReference type="Gene3D" id="3.30.70.100">
    <property type="match status" value="1"/>
</dbReference>
<evidence type="ECO:0000313" key="13">
    <source>
        <dbReference type="EMBL" id="MFD1041258.1"/>
    </source>
</evidence>
<comment type="similarity">
    <text evidence="2">Belongs to the MscS (TC 1.A.23) family.</text>
</comment>
<dbReference type="Pfam" id="PF00924">
    <property type="entry name" value="MS_channel_2nd"/>
    <property type="match status" value="1"/>
</dbReference>
<keyword evidence="4 8" id="KW-0812">Transmembrane</keyword>
<proteinExistence type="inferred from homology"/>
<feature type="transmembrane region" description="Helical" evidence="8">
    <location>
        <begin position="322"/>
        <end position="340"/>
    </location>
</feature>
<feature type="transmembrane region" description="Helical" evidence="8">
    <location>
        <begin position="538"/>
        <end position="555"/>
    </location>
</feature>
<feature type="transmembrane region" description="Helical" evidence="8">
    <location>
        <begin position="604"/>
        <end position="623"/>
    </location>
</feature>
<evidence type="ECO:0000256" key="2">
    <source>
        <dbReference type="ARBA" id="ARBA00008017"/>
    </source>
</evidence>
<dbReference type="Pfam" id="PF21082">
    <property type="entry name" value="MS_channel_3rd"/>
    <property type="match status" value="1"/>
</dbReference>
<dbReference type="SUPFAM" id="SSF50182">
    <property type="entry name" value="Sm-like ribonucleoproteins"/>
    <property type="match status" value="1"/>
</dbReference>
<feature type="transmembrane region" description="Helical" evidence="8">
    <location>
        <begin position="247"/>
        <end position="268"/>
    </location>
</feature>
<dbReference type="SUPFAM" id="SSF82861">
    <property type="entry name" value="Mechanosensitive channel protein MscS (YggB), transmembrane region"/>
    <property type="match status" value="1"/>
</dbReference>
<comment type="subcellular location">
    <subcellularLocation>
        <location evidence="1">Cell membrane</location>
        <topology evidence="1">Multi-pass membrane protein</topology>
    </subcellularLocation>
</comment>
<evidence type="ECO:0000256" key="8">
    <source>
        <dbReference type="SAM" id="Phobius"/>
    </source>
</evidence>
<keyword evidence="5 8" id="KW-1133">Transmembrane helix</keyword>
<feature type="transmembrane region" description="Helical" evidence="8">
    <location>
        <begin position="427"/>
        <end position="447"/>
    </location>
</feature>
<dbReference type="InterPro" id="IPR010920">
    <property type="entry name" value="LSM_dom_sf"/>
</dbReference>
<keyword evidence="7" id="KW-0175">Coiled coil</keyword>
<feature type="transmembrane region" description="Helical" evidence="8">
    <location>
        <begin position="401"/>
        <end position="421"/>
    </location>
</feature>
<feature type="chain" id="PRO_5045497367" evidence="9">
    <location>
        <begin position="27"/>
        <end position="780"/>
    </location>
</feature>
<keyword evidence="6 8" id="KW-0472">Membrane</keyword>
<dbReference type="Gene3D" id="2.30.30.60">
    <property type="match status" value="1"/>
</dbReference>
<evidence type="ECO:0000259" key="11">
    <source>
        <dbReference type="Pfam" id="PF12607"/>
    </source>
</evidence>
<name>A0ABW3LS35_9GAMM</name>
<gene>
    <name evidence="13" type="ORF">ACFQ2N_02690</name>
</gene>
<dbReference type="InterPro" id="IPR006685">
    <property type="entry name" value="MscS_channel_2nd"/>
</dbReference>
<feature type="domain" description="DUF3772" evidence="11">
    <location>
        <begin position="124"/>
        <end position="186"/>
    </location>
</feature>
<dbReference type="Pfam" id="PF12607">
    <property type="entry name" value="DUF3772"/>
    <property type="match status" value="1"/>
</dbReference>
<dbReference type="EMBL" id="JBHTKN010000001">
    <property type="protein sequence ID" value="MFD1041258.1"/>
    <property type="molecule type" value="Genomic_DNA"/>
</dbReference>
<comment type="caution">
    <text evidence="13">The sequence shown here is derived from an EMBL/GenBank/DDBJ whole genome shotgun (WGS) entry which is preliminary data.</text>
</comment>
<dbReference type="InterPro" id="IPR011014">
    <property type="entry name" value="MscS_channel_TM-2"/>
</dbReference>
<dbReference type="InterPro" id="IPR023408">
    <property type="entry name" value="MscS_beta-dom_sf"/>
</dbReference>
<dbReference type="InterPro" id="IPR052702">
    <property type="entry name" value="MscS-like_channel"/>
</dbReference>
<evidence type="ECO:0000256" key="5">
    <source>
        <dbReference type="ARBA" id="ARBA00022989"/>
    </source>
</evidence>
<dbReference type="RefSeq" id="WP_162377508.1">
    <property type="nucleotide sequence ID" value="NZ_JBHTKN010000001.1"/>
</dbReference>
<evidence type="ECO:0000256" key="6">
    <source>
        <dbReference type="ARBA" id="ARBA00023136"/>
    </source>
</evidence>
<feature type="transmembrane region" description="Helical" evidence="8">
    <location>
        <begin position="575"/>
        <end position="598"/>
    </location>
</feature>
<feature type="domain" description="Mechanosensitive ion channel MscS C-terminal" evidence="12">
    <location>
        <begin position="696"/>
        <end position="779"/>
    </location>
</feature>
<dbReference type="SUPFAM" id="SSF82689">
    <property type="entry name" value="Mechanosensitive channel protein MscS (YggB), C-terminal domain"/>
    <property type="match status" value="1"/>
</dbReference>
<evidence type="ECO:0000256" key="3">
    <source>
        <dbReference type="ARBA" id="ARBA00022475"/>
    </source>
</evidence>
<dbReference type="PANTHER" id="PTHR30347:SF9">
    <property type="entry name" value="MINICONDUCTANCE MECHANOSENSITIVE CHANNEL MSCM"/>
    <property type="match status" value="1"/>
</dbReference>
<keyword evidence="14" id="KW-1185">Reference proteome</keyword>
<evidence type="ECO:0000256" key="7">
    <source>
        <dbReference type="SAM" id="Coils"/>
    </source>
</evidence>
<keyword evidence="3" id="KW-1003">Cell membrane</keyword>
<feature type="transmembrane region" description="Helical" evidence="8">
    <location>
        <begin position="203"/>
        <end position="221"/>
    </location>
</feature>
<keyword evidence="9" id="KW-0732">Signal</keyword>
<feature type="transmembrane region" description="Helical" evidence="8">
    <location>
        <begin position="280"/>
        <end position="301"/>
    </location>
</feature>
<feature type="transmembrane region" description="Helical" evidence="8">
    <location>
        <begin position="484"/>
        <end position="506"/>
    </location>
</feature>
<evidence type="ECO:0000259" key="10">
    <source>
        <dbReference type="Pfam" id="PF00924"/>
    </source>
</evidence>
<dbReference type="PANTHER" id="PTHR30347">
    <property type="entry name" value="POTASSIUM CHANNEL RELATED"/>
    <property type="match status" value="1"/>
</dbReference>
<dbReference type="Proteomes" id="UP001597033">
    <property type="component" value="Unassembled WGS sequence"/>
</dbReference>
<feature type="domain" description="Mechanosensitive ion channel MscS" evidence="10">
    <location>
        <begin position="622"/>
        <end position="685"/>
    </location>
</feature>
<evidence type="ECO:0000256" key="4">
    <source>
        <dbReference type="ARBA" id="ARBA00022692"/>
    </source>
</evidence>
<dbReference type="InterPro" id="IPR022249">
    <property type="entry name" value="DUF3772"/>
</dbReference>
<feature type="coiled-coil region" evidence="7">
    <location>
        <begin position="103"/>
        <end position="130"/>
    </location>
</feature>
<reference evidence="14" key="1">
    <citation type="journal article" date="2019" name="Int. J. Syst. Evol. Microbiol.">
        <title>The Global Catalogue of Microorganisms (GCM) 10K type strain sequencing project: providing services to taxonomists for standard genome sequencing and annotation.</title>
        <authorList>
            <consortium name="The Broad Institute Genomics Platform"/>
            <consortium name="The Broad Institute Genome Sequencing Center for Infectious Disease"/>
            <person name="Wu L."/>
            <person name="Ma J."/>
        </authorList>
    </citation>
    <scope>NUCLEOTIDE SEQUENCE [LARGE SCALE GENOMIC DNA]</scope>
    <source>
        <strain evidence="14">CCUG 55854</strain>
    </source>
</reference>
<evidence type="ECO:0000313" key="14">
    <source>
        <dbReference type="Proteomes" id="UP001597033"/>
    </source>
</evidence>
<evidence type="ECO:0000256" key="9">
    <source>
        <dbReference type="SAM" id="SignalP"/>
    </source>
</evidence>
<organism evidence="13 14">
    <name type="scientific">Pseudoxanthomonas kaohsiungensis</name>
    <dbReference type="NCBI Taxonomy" id="283923"/>
    <lineage>
        <taxon>Bacteria</taxon>
        <taxon>Pseudomonadati</taxon>
        <taxon>Pseudomonadota</taxon>
        <taxon>Gammaproteobacteria</taxon>
        <taxon>Lysobacterales</taxon>
        <taxon>Lysobacteraceae</taxon>
        <taxon>Pseudoxanthomonas</taxon>
    </lineage>
</organism>
<evidence type="ECO:0000256" key="1">
    <source>
        <dbReference type="ARBA" id="ARBA00004651"/>
    </source>
</evidence>
<feature type="signal peptide" evidence="9">
    <location>
        <begin position="1"/>
        <end position="26"/>
    </location>
</feature>
<sequence length="780" mass="84010">MRYRLPILPALLTMLLLAAWTWPATAQAPSLERARQQLEQIGARLDEQKGKDDDRALQETREAVLKIQGQAEQTIAERSPELQSLDARLAELGESPAGQGQEAAEVTRERRDLQRQRNQVDAELRQARLASVESAQLLDRIAAARQDSFHQRLSVRTTPPWSPRLWRDLADSQARDEARFGALWRDASQAVATHWRASPQRSLGYLALAVLVAVAIGWFGARRVPRLVGRYIPAGPLRRSAPAMARLLLSTLAALWIVGLLRAALLPADAPPAVAQLADLAGGLLVFATFVTTLGAVLLAVRSPSWRLPAISDAGARALRPLPLAAALAIVIARFPQALAELVNASLPLAVAFTALAALASTSVVLLALVRVHRLQSRSERAPAPAGESPPATAKPHFRPWINVAISIGWVGVSICLIGLLTGHVALSGFIALQILWAGVVLATLYLSMRFIDDLVCALLGAKGVAGRRINDRFGLDPRHVERIAVVASALLRTLLVLLGLIALAMPYGASGEGLVERALGLARGITIGQLVLSPANVVRAIGVFLLATGVFHLVKRWLARRYLPTTKMDEGMRASVVTLFGYATMVLAVAMALAAIGVGLERIAWIASALSVGIGFGLQAIVQNFISGLILLAERPVKVGDWVVVGDAEGDIRRINVRATEIQTGDRTTVLVPNSELITKTVRNRTFSNAEGLVKIVLPMPLTTDSDLVRELLLEAFREHPGILEAPAPSVLIDGISDKGQVMFSATGFVATPRQAAATRSALLFEILRKLRELNIRMV</sequence>